<reference evidence="2" key="1">
    <citation type="journal article" date="2019" name="Int. J. Syst. Evol. Microbiol.">
        <title>The Global Catalogue of Microorganisms (GCM) 10K type strain sequencing project: providing services to taxonomists for standard genome sequencing and annotation.</title>
        <authorList>
            <consortium name="The Broad Institute Genomics Platform"/>
            <consortium name="The Broad Institute Genome Sequencing Center for Infectious Disease"/>
            <person name="Wu L."/>
            <person name="Ma J."/>
        </authorList>
    </citation>
    <scope>NUCLEOTIDE SEQUENCE [LARGE SCALE GENOMIC DNA]</scope>
    <source>
        <strain evidence="2">NBRC 105830</strain>
    </source>
</reference>
<dbReference type="CDD" id="cd07067">
    <property type="entry name" value="HP_PGM_like"/>
    <property type="match status" value="1"/>
</dbReference>
<dbReference type="SMART" id="SM00855">
    <property type="entry name" value="PGAM"/>
    <property type="match status" value="1"/>
</dbReference>
<organism evidence="1 2">
    <name type="scientific">Arsenicicoccus piscis</name>
    <dbReference type="NCBI Taxonomy" id="673954"/>
    <lineage>
        <taxon>Bacteria</taxon>
        <taxon>Bacillati</taxon>
        <taxon>Actinomycetota</taxon>
        <taxon>Actinomycetes</taxon>
        <taxon>Micrococcales</taxon>
        <taxon>Intrasporangiaceae</taxon>
        <taxon>Arsenicicoccus</taxon>
    </lineage>
</organism>
<dbReference type="PIRSF" id="PIRSF000709">
    <property type="entry name" value="6PFK_2-Ptase"/>
    <property type="match status" value="1"/>
</dbReference>
<accession>A0ABQ6HL27</accession>
<name>A0ABQ6HL27_9MICO</name>
<dbReference type="RefSeq" id="WP_241443141.1">
    <property type="nucleotide sequence ID" value="NZ_BSUJ01000001.1"/>
</dbReference>
<dbReference type="InterPro" id="IPR013078">
    <property type="entry name" value="His_Pase_superF_clade-1"/>
</dbReference>
<dbReference type="InterPro" id="IPR029033">
    <property type="entry name" value="His_PPase_superfam"/>
</dbReference>
<dbReference type="Proteomes" id="UP001157109">
    <property type="component" value="Unassembled WGS sequence"/>
</dbReference>
<dbReference type="Gene3D" id="3.40.50.1240">
    <property type="entry name" value="Phosphoglycerate mutase-like"/>
    <property type="match status" value="1"/>
</dbReference>
<dbReference type="PANTHER" id="PTHR48100:SF62">
    <property type="entry name" value="GLUCOSYL-3-PHOSPHOGLYCERATE PHOSPHATASE"/>
    <property type="match status" value="1"/>
</dbReference>
<dbReference type="PANTHER" id="PTHR48100">
    <property type="entry name" value="BROAD-SPECIFICITY PHOSPHATASE YOR283W-RELATED"/>
    <property type="match status" value="1"/>
</dbReference>
<comment type="caution">
    <text evidence="1">The sequence shown here is derived from an EMBL/GenBank/DDBJ whole genome shotgun (WGS) entry which is preliminary data.</text>
</comment>
<gene>
    <name evidence="1" type="primary">gpm</name>
    <name evidence="1" type="ORF">GCM10025862_08360</name>
</gene>
<evidence type="ECO:0000313" key="2">
    <source>
        <dbReference type="Proteomes" id="UP001157109"/>
    </source>
</evidence>
<dbReference type="InterPro" id="IPR001345">
    <property type="entry name" value="PG/BPGM_mutase_AS"/>
</dbReference>
<dbReference type="InterPro" id="IPR050275">
    <property type="entry name" value="PGM_Phosphatase"/>
</dbReference>
<dbReference type="PROSITE" id="PS00175">
    <property type="entry name" value="PG_MUTASE"/>
    <property type="match status" value="1"/>
</dbReference>
<dbReference type="EMBL" id="BSUJ01000001">
    <property type="protein sequence ID" value="GMA18815.1"/>
    <property type="molecule type" value="Genomic_DNA"/>
</dbReference>
<dbReference type="SUPFAM" id="SSF53254">
    <property type="entry name" value="Phosphoglycerate mutase-like"/>
    <property type="match status" value="1"/>
</dbReference>
<keyword evidence="2" id="KW-1185">Reference proteome</keyword>
<evidence type="ECO:0000313" key="1">
    <source>
        <dbReference type="EMBL" id="GMA18815.1"/>
    </source>
</evidence>
<protein>
    <submittedName>
        <fullName evidence="1">Phosphoglycerate mutase</fullName>
    </submittedName>
</protein>
<sequence>MRGRKLVVVRHGQTGHNAAGLWQGQLDVELSALGVEQAAAAAPYLAALQPARIVSSDLARAARTADAIAEVAGVPATRDPRFREIHVGEWQGKSGDDVRAEYPAEAEKMLTGEDFRRGISGESVADVAARALAGAEALLDTLSDGEVAIIVSHGVAARALAAALCDLGQHQAWQVLGGLGNCHWAILGETARGGWRIEGWNLRAPDAR</sequence>
<dbReference type="Pfam" id="PF00300">
    <property type="entry name" value="His_Phos_1"/>
    <property type="match status" value="1"/>
</dbReference>
<proteinExistence type="predicted"/>